<evidence type="ECO:0000313" key="2">
    <source>
        <dbReference type="Proteomes" id="UP000192907"/>
    </source>
</evidence>
<dbReference type="AlphaFoldDB" id="A0A1Y6CQ58"/>
<keyword evidence="2" id="KW-1185">Reference proteome</keyword>
<protein>
    <submittedName>
        <fullName evidence="1">Uncharacterized protein</fullName>
    </submittedName>
</protein>
<accession>A0A1Y6CQ58</accession>
<gene>
    <name evidence="1" type="ORF">SAMN06296036_122109</name>
</gene>
<name>A0A1Y6CQ58_9BACT</name>
<evidence type="ECO:0000313" key="1">
    <source>
        <dbReference type="EMBL" id="SMF65087.1"/>
    </source>
</evidence>
<dbReference type="RefSeq" id="WP_132323482.1">
    <property type="nucleotide sequence ID" value="NZ_FWZT01000022.1"/>
</dbReference>
<proteinExistence type="predicted"/>
<reference evidence="2" key="1">
    <citation type="submission" date="2017-04" db="EMBL/GenBank/DDBJ databases">
        <authorList>
            <person name="Varghese N."/>
            <person name="Submissions S."/>
        </authorList>
    </citation>
    <scope>NUCLEOTIDE SEQUENCE [LARGE SCALE GENOMIC DNA]</scope>
    <source>
        <strain evidence="2">RKEM611</strain>
    </source>
</reference>
<dbReference type="EMBL" id="FWZT01000022">
    <property type="protein sequence ID" value="SMF65087.1"/>
    <property type="molecule type" value="Genomic_DNA"/>
</dbReference>
<dbReference type="STRING" id="1513793.SAMN06296036_122109"/>
<sequence>MIKDSLTKTILFIIYGLGSGAFGETVRHTIQVDDSITSILSQGNCGYIDLNREACLPGTFFPNRQFFMGFDIFIRAKEQAITDAYQLVTNDIDGEYVSKIFKDRSYDDGSALVRLAGQYDRFTISYSPYQLLGSYKMDNPAYPEVSLAGLKQSELRVSYRDQLAMSDEITIHTYVSLYRFNRKFYSLESSLPLLLLDDEVELNSRRKVGFNGDVGLNLAHKSTWLPHIGVLIKNLASERHCWKCDQNLLDIESNFKQVIDISLSKFIATPYGRFMAATHLPVQGYDFNQSRYDWSHSLAYVTPNLQAFLSSSALKSSLGLILSTNNYRLGIQFSNEKQANRLQIERQQRSNVFLSYQI</sequence>
<organism evidence="1 2">
    <name type="scientific">Pseudobacteriovorax antillogorgiicola</name>
    <dbReference type="NCBI Taxonomy" id="1513793"/>
    <lineage>
        <taxon>Bacteria</taxon>
        <taxon>Pseudomonadati</taxon>
        <taxon>Bdellovibrionota</taxon>
        <taxon>Oligoflexia</taxon>
        <taxon>Oligoflexales</taxon>
        <taxon>Pseudobacteriovoracaceae</taxon>
        <taxon>Pseudobacteriovorax</taxon>
    </lineage>
</organism>
<dbReference type="Proteomes" id="UP000192907">
    <property type="component" value="Unassembled WGS sequence"/>
</dbReference>